<dbReference type="RefSeq" id="WP_185015534.1">
    <property type="nucleotide sequence ID" value="NZ_AYKH01000005.1"/>
</dbReference>
<dbReference type="UniPathway" id="UPA00958"/>
<comment type="catalytic activity">
    <reaction evidence="14 15">
        <text>an alpha-Kdo-(2-&gt;6)-lipid IVA + ATP = a 4-O-phospho-alpha-Kdo-(2-&gt;6)-lipid IVA + ADP + H(+)</text>
        <dbReference type="Rhea" id="RHEA:74271"/>
        <dbReference type="ChEBI" id="CHEBI:15378"/>
        <dbReference type="ChEBI" id="CHEBI:30616"/>
        <dbReference type="ChEBI" id="CHEBI:176428"/>
        <dbReference type="ChEBI" id="CHEBI:193140"/>
        <dbReference type="ChEBI" id="CHEBI:456216"/>
        <dbReference type="EC" id="2.7.1.166"/>
    </reaction>
</comment>
<feature type="active site" evidence="15">
    <location>
        <position position="169"/>
    </location>
</feature>
<keyword evidence="6 15" id="KW-0997">Cell inner membrane</keyword>
<dbReference type="GO" id="GO:0005886">
    <property type="term" value="C:plasma membrane"/>
    <property type="evidence" value="ECO:0007669"/>
    <property type="project" value="UniProtKB-SubCell"/>
</dbReference>
<dbReference type="GO" id="GO:0005524">
    <property type="term" value="F:ATP binding"/>
    <property type="evidence" value="ECO:0007669"/>
    <property type="project" value="UniProtKB-UniRule"/>
</dbReference>
<evidence type="ECO:0000256" key="5">
    <source>
        <dbReference type="ARBA" id="ARBA00022475"/>
    </source>
</evidence>
<dbReference type="InterPro" id="IPR022826">
    <property type="entry name" value="KDO_kinase"/>
</dbReference>
<evidence type="ECO:0000256" key="12">
    <source>
        <dbReference type="ARBA" id="ARBA00023136"/>
    </source>
</evidence>
<evidence type="ECO:0000256" key="4">
    <source>
        <dbReference type="ARBA" id="ARBA00011988"/>
    </source>
</evidence>
<dbReference type="SUPFAM" id="SSF56112">
    <property type="entry name" value="Protein kinase-like (PK-like)"/>
    <property type="match status" value="1"/>
</dbReference>
<keyword evidence="17" id="KW-1185">Reference proteome</keyword>
<comment type="caution">
    <text evidence="16">The sequence shown here is derived from an EMBL/GenBank/DDBJ whole genome shotgun (WGS) entry which is preliminary data.</text>
</comment>
<evidence type="ECO:0000256" key="15">
    <source>
        <dbReference type="HAMAP-Rule" id="MF_00521"/>
    </source>
</evidence>
<dbReference type="AlphaFoldDB" id="A0A423PUE6"/>
<evidence type="ECO:0000256" key="3">
    <source>
        <dbReference type="ARBA" id="ARBA00010327"/>
    </source>
</evidence>
<dbReference type="Proteomes" id="UP000283993">
    <property type="component" value="Unassembled WGS sequence"/>
</dbReference>
<dbReference type="GO" id="GO:0009244">
    <property type="term" value="P:lipopolysaccharide core region biosynthetic process"/>
    <property type="evidence" value="ECO:0007669"/>
    <property type="project" value="UniProtKB-UniRule"/>
</dbReference>
<evidence type="ECO:0000256" key="1">
    <source>
        <dbReference type="ARBA" id="ARBA00004515"/>
    </source>
</evidence>
<evidence type="ECO:0000256" key="10">
    <source>
        <dbReference type="ARBA" id="ARBA00022840"/>
    </source>
</evidence>
<organism evidence="16 17">
    <name type="scientific">Salinisphaera orenii MK-B5</name>
    <dbReference type="NCBI Taxonomy" id="856730"/>
    <lineage>
        <taxon>Bacteria</taxon>
        <taxon>Pseudomonadati</taxon>
        <taxon>Pseudomonadota</taxon>
        <taxon>Gammaproteobacteria</taxon>
        <taxon>Salinisphaerales</taxon>
        <taxon>Salinisphaeraceae</taxon>
        <taxon>Salinisphaera</taxon>
    </lineage>
</organism>
<dbReference type="Gene3D" id="1.10.510.10">
    <property type="entry name" value="Transferase(Phosphotransferase) domain 1"/>
    <property type="match status" value="1"/>
</dbReference>
<dbReference type="NCBIfam" id="NF002475">
    <property type="entry name" value="PRK01723.1"/>
    <property type="match status" value="1"/>
</dbReference>
<evidence type="ECO:0000256" key="7">
    <source>
        <dbReference type="ARBA" id="ARBA00022679"/>
    </source>
</evidence>
<dbReference type="EMBL" id="AYKH01000005">
    <property type="protein sequence ID" value="ROO29208.1"/>
    <property type="molecule type" value="Genomic_DNA"/>
</dbReference>
<dbReference type="GO" id="GO:0016301">
    <property type="term" value="F:kinase activity"/>
    <property type="evidence" value="ECO:0007669"/>
    <property type="project" value="UniProtKB-KW"/>
</dbReference>
<evidence type="ECO:0000313" key="17">
    <source>
        <dbReference type="Proteomes" id="UP000283993"/>
    </source>
</evidence>
<gene>
    <name evidence="15" type="primary">kdkA</name>
    <name evidence="16" type="ORF">SAOR_03890</name>
</gene>
<dbReference type="EC" id="2.7.1.166" evidence="4 15"/>
<dbReference type="HAMAP" id="MF_00521">
    <property type="entry name" value="KDO_kinase"/>
    <property type="match status" value="1"/>
</dbReference>
<keyword evidence="8 15" id="KW-0547">Nucleotide-binding</keyword>
<evidence type="ECO:0000256" key="11">
    <source>
        <dbReference type="ARBA" id="ARBA00022985"/>
    </source>
</evidence>
<evidence type="ECO:0000256" key="2">
    <source>
        <dbReference type="ARBA" id="ARBA00004713"/>
    </source>
</evidence>
<keyword evidence="12 15" id="KW-0472">Membrane</keyword>
<dbReference type="Pfam" id="PF06293">
    <property type="entry name" value="Kdo"/>
    <property type="match status" value="1"/>
</dbReference>
<comment type="similarity">
    <text evidence="3 15">Belongs to the protein kinase superfamily. KdkA/RfaP family.</text>
</comment>
<comment type="subcellular location">
    <subcellularLocation>
        <location evidence="1 15">Cell inner membrane</location>
        <topology evidence="1 15">Peripheral membrane protein</topology>
        <orientation evidence="1 15">Cytoplasmic side</orientation>
    </subcellularLocation>
</comment>
<evidence type="ECO:0000256" key="13">
    <source>
        <dbReference type="ARBA" id="ARBA00029511"/>
    </source>
</evidence>
<protein>
    <recommendedName>
        <fullName evidence="13 15">3-deoxy-D-manno-octulosonic acid kinase</fullName>
        <shortName evidence="15">Kdo kinase</shortName>
        <ecNumber evidence="4 15">2.7.1.166</ecNumber>
    </recommendedName>
</protein>
<keyword evidence="10 15" id="KW-0067">ATP-binding</keyword>
<keyword evidence="9 15" id="KW-0418">Kinase</keyword>
<evidence type="ECO:0000256" key="9">
    <source>
        <dbReference type="ARBA" id="ARBA00022777"/>
    </source>
</evidence>
<comment type="pathway">
    <text evidence="2 15">Bacterial outer membrane biogenesis; LPS core biosynthesis.</text>
</comment>
<sequence>MTLATAVVDGQHLAWDPARVVDADARLFDPAWWCSRGAVRGEAAGRGAAYFVDGLDGAPWVLRHNRRGGALARLNHDRFLWTGAARLRPIAELRLLAAMRADDLPVPAPVAARAVRRGGFYRGDVITAALVESRPLADRLAMAPLPATEWQRLGGVLARFHRAGIDHADLNARNILIDAADAFHLIDFDKARRRAPGRWRQANLARLKRSLDKCADGLAEFHFAEGDWSALRGGYASVFAAR</sequence>
<proteinExistence type="inferred from homology"/>
<evidence type="ECO:0000256" key="6">
    <source>
        <dbReference type="ARBA" id="ARBA00022519"/>
    </source>
</evidence>
<evidence type="ECO:0000313" key="16">
    <source>
        <dbReference type="EMBL" id="ROO29208.1"/>
    </source>
</evidence>
<keyword evidence="5 15" id="KW-1003">Cell membrane</keyword>
<keyword evidence="7 15" id="KW-0808">Transferase</keyword>
<dbReference type="InterPro" id="IPR011009">
    <property type="entry name" value="Kinase-like_dom_sf"/>
</dbReference>
<evidence type="ECO:0000256" key="8">
    <source>
        <dbReference type="ARBA" id="ARBA00022741"/>
    </source>
</evidence>
<name>A0A423PUE6_9GAMM</name>
<keyword evidence="11 15" id="KW-0448">Lipopolysaccharide biosynthesis</keyword>
<evidence type="ECO:0000256" key="14">
    <source>
        <dbReference type="ARBA" id="ARBA00034417"/>
    </source>
</evidence>
<accession>A0A423PUE6</accession>
<comment type="function">
    <text evidence="15">Catalyzes the ATP-dependent phosphorylation of the 3-deoxy-D-manno-octulosonic acid (Kdo) residue in Kdo-lipid IV(A) at the 4-OH position.</text>
</comment>
<dbReference type="GO" id="GO:0016773">
    <property type="term" value="F:phosphotransferase activity, alcohol group as acceptor"/>
    <property type="evidence" value="ECO:0007669"/>
    <property type="project" value="UniProtKB-UniRule"/>
</dbReference>
<reference evidence="16 17" key="1">
    <citation type="submission" date="2013-10" db="EMBL/GenBank/DDBJ databases">
        <title>Salinisphaera orenii MK-B5 Genome Sequencing.</title>
        <authorList>
            <person name="Lai Q."/>
            <person name="Li C."/>
            <person name="Shao Z."/>
        </authorList>
    </citation>
    <scope>NUCLEOTIDE SEQUENCE [LARGE SCALE GENOMIC DNA]</scope>
    <source>
        <strain evidence="16 17">MK-B5</strain>
    </source>
</reference>